<proteinExistence type="predicted"/>
<evidence type="ECO:0000256" key="1">
    <source>
        <dbReference type="SAM" id="MobiDB-lite"/>
    </source>
</evidence>
<dbReference type="PANTHER" id="PTHR37807">
    <property type="entry name" value="OS07G0160300 PROTEIN"/>
    <property type="match status" value="1"/>
</dbReference>
<accession>A0AAU7TD78</accession>
<protein>
    <submittedName>
        <fullName evidence="2">AAA family ATPase</fullName>
    </submittedName>
</protein>
<gene>
    <name evidence="2" type="ORF">ABN611_39415</name>
</gene>
<dbReference type="Pfam" id="PF13671">
    <property type="entry name" value="AAA_33"/>
    <property type="match status" value="1"/>
</dbReference>
<dbReference type="RefSeq" id="WP_350277430.1">
    <property type="nucleotide sequence ID" value="NZ_CP158165.1"/>
</dbReference>
<name>A0AAU7TD78_9ACTN</name>
<evidence type="ECO:0000313" key="2">
    <source>
        <dbReference type="EMBL" id="XBV24609.1"/>
    </source>
</evidence>
<dbReference type="PANTHER" id="PTHR37807:SF3">
    <property type="entry name" value="OS07G0160300 PROTEIN"/>
    <property type="match status" value="1"/>
</dbReference>
<dbReference type="SUPFAM" id="SSF52540">
    <property type="entry name" value="P-loop containing nucleoside triphosphate hydrolases"/>
    <property type="match status" value="1"/>
</dbReference>
<dbReference type="InterPro" id="IPR027417">
    <property type="entry name" value="P-loop_NTPase"/>
</dbReference>
<dbReference type="AlphaFoldDB" id="A0AAU7TD78"/>
<feature type="region of interest" description="Disordered" evidence="1">
    <location>
        <begin position="138"/>
        <end position="157"/>
    </location>
</feature>
<reference evidence="2" key="1">
    <citation type="submission" date="2024-06" db="EMBL/GenBank/DDBJ databases">
        <title>Kribbella sp. strain HUAS MG21 genome sequences.</title>
        <authorList>
            <person name="Mo P."/>
        </authorList>
    </citation>
    <scope>NUCLEOTIDE SEQUENCE</scope>
    <source>
        <strain evidence="2">HUAS MG21</strain>
    </source>
</reference>
<dbReference type="EMBL" id="CP158165">
    <property type="protein sequence ID" value="XBV24609.1"/>
    <property type="molecule type" value="Genomic_DNA"/>
</dbReference>
<sequence>MTLRQGQANCPHVWEDDGVFLLQMSGVPGSGKSTVAAHVARTFGAVAVDYDVIKSAILDADFDLHSATKASYEVMYAQANHVLTQGHPVIMDSPCFWPRIITEGMKIAEAHTAPYRFIECHVEDLQLLDTRLSQRPRLRTHRPSINQPPADAGDTEEDGTYLFRTWMTRTQRPPTPYLQLNMQNPLPKALAEVDTYLQS</sequence>
<dbReference type="Gene3D" id="3.40.50.300">
    <property type="entry name" value="P-loop containing nucleotide triphosphate hydrolases"/>
    <property type="match status" value="1"/>
</dbReference>
<organism evidence="2">
    <name type="scientific">Kribbella sp. HUAS MG21</name>
    <dbReference type="NCBI Taxonomy" id="3160966"/>
    <lineage>
        <taxon>Bacteria</taxon>
        <taxon>Bacillati</taxon>
        <taxon>Actinomycetota</taxon>
        <taxon>Actinomycetes</taxon>
        <taxon>Propionibacteriales</taxon>
        <taxon>Kribbellaceae</taxon>
        <taxon>Kribbella</taxon>
    </lineage>
</organism>